<accession>A0ABQ5S5Q5</accession>
<keyword evidence="2" id="KW-1185">Reference proteome</keyword>
<feature type="non-terminal residue" evidence="1">
    <location>
        <position position="110"/>
    </location>
</feature>
<gene>
    <name evidence="1" type="ORF">VaNZ11_008414</name>
</gene>
<sequence length="110" mass="11311">MLATGDTGFGFGSGSGSSVICSLGPAFQVGNASSLLDGSALRATYRQLREACFPDAITAPSYCNCAADPFSANCALSLTSLCSAGDPLCRLTLEAWEGQARATAVLRNFF</sequence>
<dbReference type="EMBL" id="BSDZ01000021">
    <property type="protein sequence ID" value="GLI64989.1"/>
    <property type="molecule type" value="Genomic_DNA"/>
</dbReference>
<dbReference type="Proteomes" id="UP001165090">
    <property type="component" value="Unassembled WGS sequence"/>
</dbReference>
<proteinExistence type="predicted"/>
<evidence type="ECO:0008006" key="3">
    <source>
        <dbReference type="Google" id="ProtNLM"/>
    </source>
</evidence>
<name>A0ABQ5S5Q5_9CHLO</name>
<reference evidence="1 2" key="1">
    <citation type="journal article" date="2023" name="IScience">
        <title>Expanded male sex-determining region conserved during the evolution of homothallism in the green alga Volvox.</title>
        <authorList>
            <person name="Yamamoto K."/>
            <person name="Matsuzaki R."/>
            <person name="Mahakham W."/>
            <person name="Heman W."/>
            <person name="Sekimoto H."/>
            <person name="Kawachi M."/>
            <person name="Minakuchi Y."/>
            <person name="Toyoda A."/>
            <person name="Nozaki H."/>
        </authorList>
    </citation>
    <scope>NUCLEOTIDE SEQUENCE [LARGE SCALE GENOMIC DNA]</scope>
    <source>
        <strain evidence="1 2">NIES-4468</strain>
    </source>
</reference>
<evidence type="ECO:0000313" key="2">
    <source>
        <dbReference type="Proteomes" id="UP001165090"/>
    </source>
</evidence>
<organism evidence="1 2">
    <name type="scientific">Volvox africanus</name>
    <dbReference type="NCBI Taxonomy" id="51714"/>
    <lineage>
        <taxon>Eukaryota</taxon>
        <taxon>Viridiplantae</taxon>
        <taxon>Chlorophyta</taxon>
        <taxon>core chlorophytes</taxon>
        <taxon>Chlorophyceae</taxon>
        <taxon>CS clade</taxon>
        <taxon>Chlamydomonadales</taxon>
        <taxon>Volvocaceae</taxon>
        <taxon>Volvox</taxon>
    </lineage>
</organism>
<comment type="caution">
    <text evidence="1">The sequence shown here is derived from an EMBL/GenBank/DDBJ whole genome shotgun (WGS) entry which is preliminary data.</text>
</comment>
<evidence type="ECO:0000313" key="1">
    <source>
        <dbReference type="EMBL" id="GLI64989.1"/>
    </source>
</evidence>
<protein>
    <recommendedName>
        <fullName evidence="3">Pherophorin domain-containing protein</fullName>
    </recommendedName>
</protein>